<feature type="transmembrane region" description="Helical" evidence="1">
    <location>
        <begin position="391"/>
        <end position="415"/>
    </location>
</feature>
<feature type="transmembrane region" description="Helical" evidence="1">
    <location>
        <begin position="327"/>
        <end position="352"/>
    </location>
</feature>
<sequence>MSGDVNVFADYYREQDQRMYLSIEGSRAHRVQDWPLWELAFRPGFLLASAWSVVSLTLWVLYLTVDPLFLASSPLSALLWHVHEMLFGFAATVAISFLLTASQTWTGQRSLHGKCLIMLTLLWIAIRVCLLYPSGIAIMLAILATFAWWAIAIASFTVQIEAANNSRNRVFIPVLVAMMLLDIGFLLAAVYNDMAAALILARACVLVIGLLIGLVGGRVIPFFTQRAIPGYAIDPWPGLDVAVMLVSISGAVVFVLTSLIDLGLNPAWLMFVAGFLHLVRQMHWLKPGVMVQVLKNPLLWSLHLANFALGFGLLLLGFSYFLTSLPFAIALHLIAVGSIGAMILSMMSRVSLGHTGRPLKVSPVMVFAFVGIFVGALVRAGLALAGHDQNAWVVSAGFWIIAFICFLIVYTPILFSPRLGSR</sequence>
<evidence type="ECO:0008006" key="4">
    <source>
        <dbReference type="Google" id="ProtNLM"/>
    </source>
</evidence>
<reference evidence="2 3" key="1">
    <citation type="submission" date="2019-11" db="EMBL/GenBank/DDBJ databases">
        <authorList>
            <person name="Holert J."/>
        </authorList>
    </citation>
    <scope>NUCLEOTIDE SEQUENCE [LARGE SCALE GENOMIC DNA]</scope>
    <source>
        <strain evidence="2">BC5_2</strain>
    </source>
</reference>
<dbReference type="Pfam" id="PF05940">
    <property type="entry name" value="NnrS"/>
    <property type="match status" value="1"/>
</dbReference>
<feature type="transmembrane region" description="Helical" evidence="1">
    <location>
        <begin position="266"/>
        <end position="285"/>
    </location>
</feature>
<dbReference type="EMBL" id="CACSII010000004">
    <property type="protein sequence ID" value="CAA0095949.1"/>
    <property type="molecule type" value="Genomic_DNA"/>
</dbReference>
<organism evidence="2 3">
    <name type="scientific">BD1-7 clade bacterium</name>
    <dbReference type="NCBI Taxonomy" id="2029982"/>
    <lineage>
        <taxon>Bacteria</taxon>
        <taxon>Pseudomonadati</taxon>
        <taxon>Pseudomonadota</taxon>
        <taxon>Gammaproteobacteria</taxon>
        <taxon>Cellvibrionales</taxon>
        <taxon>Spongiibacteraceae</taxon>
        <taxon>BD1-7 clade</taxon>
    </lineage>
</organism>
<keyword evidence="1" id="KW-1133">Transmembrane helix</keyword>
<dbReference type="Proteomes" id="UP000434580">
    <property type="component" value="Unassembled WGS sequence"/>
</dbReference>
<accession>A0A5S9NWX6</accession>
<evidence type="ECO:0000313" key="3">
    <source>
        <dbReference type="Proteomes" id="UP000434580"/>
    </source>
</evidence>
<evidence type="ECO:0000256" key="1">
    <source>
        <dbReference type="SAM" id="Phobius"/>
    </source>
</evidence>
<evidence type="ECO:0000313" key="2">
    <source>
        <dbReference type="EMBL" id="CAA0095949.1"/>
    </source>
</evidence>
<feature type="transmembrane region" description="Helical" evidence="1">
    <location>
        <begin position="136"/>
        <end position="158"/>
    </location>
</feature>
<feature type="transmembrane region" description="Helical" evidence="1">
    <location>
        <begin position="241"/>
        <end position="260"/>
    </location>
</feature>
<keyword evidence="1" id="KW-0812">Transmembrane</keyword>
<feature type="transmembrane region" description="Helical" evidence="1">
    <location>
        <begin position="197"/>
        <end position="220"/>
    </location>
</feature>
<feature type="transmembrane region" description="Helical" evidence="1">
    <location>
        <begin position="170"/>
        <end position="191"/>
    </location>
</feature>
<dbReference type="OrthoDB" id="9770040at2"/>
<feature type="transmembrane region" description="Helical" evidence="1">
    <location>
        <begin position="45"/>
        <end position="65"/>
    </location>
</feature>
<gene>
    <name evidence="2" type="ORF">DPBNPPHM_03357</name>
</gene>
<dbReference type="InterPro" id="IPR010266">
    <property type="entry name" value="NnrS"/>
</dbReference>
<dbReference type="AlphaFoldDB" id="A0A5S9NWX6"/>
<proteinExistence type="predicted"/>
<feature type="transmembrane region" description="Helical" evidence="1">
    <location>
        <begin position="297"/>
        <end position="321"/>
    </location>
</feature>
<keyword evidence="1" id="KW-0472">Membrane</keyword>
<protein>
    <recommendedName>
        <fullName evidence="4">NnrS protein</fullName>
    </recommendedName>
</protein>
<feature type="transmembrane region" description="Helical" evidence="1">
    <location>
        <begin position="364"/>
        <end position="385"/>
    </location>
</feature>
<feature type="transmembrane region" description="Helical" evidence="1">
    <location>
        <begin position="77"/>
        <end position="99"/>
    </location>
</feature>
<name>A0A5S9NWX6_9GAMM</name>